<feature type="coiled-coil region" evidence="1">
    <location>
        <begin position="393"/>
        <end position="420"/>
    </location>
</feature>
<dbReference type="EMBL" id="BDRX01000033">
    <property type="protein sequence ID" value="GBF92559.1"/>
    <property type="molecule type" value="Genomic_DNA"/>
</dbReference>
<keyword evidence="4" id="KW-1185">Reference proteome</keyword>
<organism evidence="3 4">
    <name type="scientific">Raphidocelis subcapitata</name>
    <dbReference type="NCBI Taxonomy" id="307507"/>
    <lineage>
        <taxon>Eukaryota</taxon>
        <taxon>Viridiplantae</taxon>
        <taxon>Chlorophyta</taxon>
        <taxon>core chlorophytes</taxon>
        <taxon>Chlorophyceae</taxon>
        <taxon>CS clade</taxon>
        <taxon>Sphaeropleales</taxon>
        <taxon>Selenastraceae</taxon>
        <taxon>Raphidocelis</taxon>
    </lineage>
</organism>
<keyword evidence="1" id="KW-0175">Coiled coil</keyword>
<gene>
    <name evidence="3" type="ORF">Rsub_05173</name>
</gene>
<name>A0A2V0NZ11_9CHLO</name>
<dbReference type="Proteomes" id="UP000247498">
    <property type="component" value="Unassembled WGS sequence"/>
</dbReference>
<comment type="caution">
    <text evidence="3">The sequence shown here is derived from an EMBL/GenBank/DDBJ whole genome shotgun (WGS) entry which is preliminary data.</text>
</comment>
<evidence type="ECO:0000313" key="3">
    <source>
        <dbReference type="EMBL" id="GBF92559.1"/>
    </source>
</evidence>
<evidence type="ECO:0000313" key="4">
    <source>
        <dbReference type="Proteomes" id="UP000247498"/>
    </source>
</evidence>
<accession>A0A2V0NZ11</accession>
<sequence>MHAEGATAVSSCACACAHVRCCGVTRARMEPMRQVSCLGGEGWRRARLGSSPGRGGRRDSSRAAPRRSPKERAADSHSSLGSCSIPQALYRITQAIPATRAPRMARSSASPARRVVFCALLLLAGRALAEANKRDLKSTWEISVTTNPDGSEAVEAKEVESDGDVIESLAGLAESLGGSYSDDAGALAPATYLDADSEDSDDEEQLEAAYAEDFASEFEAEVAAAAAENEIEAEVEAELEADLAAIDGAIEAMGAPDDDLFEDALEGGESDAAADPEDGGDWQIGDAAAWSDDSEELPPRAEAEAFGEAEAHAQAAADELAAAGAAALAAAGAAVDAALAEPRGWLSSALDAVARTADQVFEAIQAQQVQQQQAAAAFDAASAMPRRPCPRMAAIAEAAAAAARERSAALEAEAAAEAEAFAGGDDPIIVASDGELAVVSVPAAERDAQYVYTADSEEEDADWDGVAAAFDEQPADEDWTDCLLALALAGACAGVLLGVARSVAQLRAAAARGYSLAASSEAEATARKLGGGASDDVLIIDEADLEAADVKGAAPRVLVVVSRPAKP</sequence>
<protein>
    <submittedName>
        <fullName evidence="3">Uncharacterized protein</fullName>
    </submittedName>
</protein>
<evidence type="ECO:0000256" key="2">
    <source>
        <dbReference type="SAM" id="MobiDB-lite"/>
    </source>
</evidence>
<reference evidence="3 4" key="1">
    <citation type="journal article" date="2018" name="Sci. Rep.">
        <title>Raphidocelis subcapitata (=Pseudokirchneriella subcapitata) provides an insight into genome evolution and environmental adaptations in the Sphaeropleales.</title>
        <authorList>
            <person name="Suzuki S."/>
            <person name="Yamaguchi H."/>
            <person name="Nakajima N."/>
            <person name="Kawachi M."/>
        </authorList>
    </citation>
    <scope>NUCLEOTIDE SEQUENCE [LARGE SCALE GENOMIC DNA]</scope>
    <source>
        <strain evidence="3 4">NIES-35</strain>
    </source>
</reference>
<dbReference type="InParanoid" id="A0A2V0NZ11"/>
<evidence type="ECO:0000256" key="1">
    <source>
        <dbReference type="SAM" id="Coils"/>
    </source>
</evidence>
<dbReference type="AlphaFoldDB" id="A0A2V0NZ11"/>
<proteinExistence type="predicted"/>
<feature type="region of interest" description="Disordered" evidence="2">
    <location>
        <begin position="48"/>
        <end position="80"/>
    </location>
</feature>